<proteinExistence type="predicted"/>
<feature type="domain" description="VOC" evidence="1">
    <location>
        <begin position="2"/>
        <end position="137"/>
    </location>
</feature>
<dbReference type="InterPro" id="IPR037523">
    <property type="entry name" value="VOC_core"/>
</dbReference>
<evidence type="ECO:0000313" key="3">
    <source>
        <dbReference type="Proteomes" id="UP000777438"/>
    </source>
</evidence>
<organism evidence="2 3">
    <name type="scientific">Thelonectria olida</name>
    <dbReference type="NCBI Taxonomy" id="1576542"/>
    <lineage>
        <taxon>Eukaryota</taxon>
        <taxon>Fungi</taxon>
        <taxon>Dikarya</taxon>
        <taxon>Ascomycota</taxon>
        <taxon>Pezizomycotina</taxon>
        <taxon>Sordariomycetes</taxon>
        <taxon>Hypocreomycetidae</taxon>
        <taxon>Hypocreales</taxon>
        <taxon>Nectriaceae</taxon>
        <taxon>Thelonectria</taxon>
    </lineage>
</organism>
<evidence type="ECO:0000259" key="1">
    <source>
        <dbReference type="PROSITE" id="PS51819"/>
    </source>
</evidence>
<keyword evidence="2" id="KW-0560">Oxidoreductase</keyword>
<dbReference type="PROSITE" id="PS51819">
    <property type="entry name" value="VOC"/>
    <property type="match status" value="1"/>
</dbReference>
<dbReference type="PANTHER" id="PTHR35006:SF2">
    <property type="entry name" value="GLYOXALASE FAMILY PROTEIN (AFU_ORTHOLOGUE AFUA_5G14830)"/>
    <property type="match status" value="1"/>
</dbReference>
<dbReference type="AlphaFoldDB" id="A0A9P8VVR0"/>
<dbReference type="InterPro" id="IPR004360">
    <property type="entry name" value="Glyas_Fos-R_dOase_dom"/>
</dbReference>
<dbReference type="SUPFAM" id="SSF54593">
    <property type="entry name" value="Glyoxalase/Bleomycin resistance protein/Dihydroxybiphenyl dioxygenase"/>
    <property type="match status" value="1"/>
</dbReference>
<dbReference type="InterPro" id="IPR029068">
    <property type="entry name" value="Glyas_Bleomycin-R_OHBP_Dase"/>
</dbReference>
<keyword evidence="2" id="KW-0223">Dioxygenase</keyword>
<dbReference type="CDD" id="cd07262">
    <property type="entry name" value="VOC_like"/>
    <property type="match status" value="1"/>
</dbReference>
<comment type="caution">
    <text evidence="2">The sequence shown here is derived from an EMBL/GenBank/DDBJ whole genome shotgun (WGS) entry which is preliminary data.</text>
</comment>
<evidence type="ECO:0000313" key="2">
    <source>
        <dbReference type="EMBL" id="KAH6874752.1"/>
    </source>
</evidence>
<dbReference type="PANTHER" id="PTHR35006">
    <property type="entry name" value="GLYOXALASE FAMILY PROTEIN (AFU_ORTHOLOGUE AFUA_5G14830)"/>
    <property type="match status" value="1"/>
</dbReference>
<name>A0A9P8VVR0_9HYPO</name>
<keyword evidence="3" id="KW-1185">Reference proteome</keyword>
<dbReference type="EMBL" id="JAGPYM010000037">
    <property type="protein sequence ID" value="KAH6874752.1"/>
    <property type="molecule type" value="Genomic_DNA"/>
</dbReference>
<dbReference type="Pfam" id="PF00903">
    <property type="entry name" value="Glyoxalase"/>
    <property type="match status" value="1"/>
</dbReference>
<protein>
    <submittedName>
        <fullName evidence="2">Glyoxalase/Bleomycin resistance protein/Dihydroxybiphenyl dioxygenase</fullName>
    </submittedName>
</protein>
<dbReference type="OrthoDB" id="10249419at2759"/>
<sequence>MAISHFGLPVGKHYKEMRDFYVAILEPLGYKLVREGEGPQQYCGFGVEGQGPEFWLGGGATENGLEKYDGTLEKRVAPVHVAFNGKDREHVKAWYEHAIKNGATDNGEPGVRAQYMPGYYAAFILDPLGNNIEVVHMTF</sequence>
<dbReference type="Gene3D" id="3.10.180.10">
    <property type="entry name" value="2,3-Dihydroxybiphenyl 1,2-Dioxygenase, domain 1"/>
    <property type="match status" value="1"/>
</dbReference>
<dbReference type="GO" id="GO:0051213">
    <property type="term" value="F:dioxygenase activity"/>
    <property type="evidence" value="ECO:0007669"/>
    <property type="project" value="UniProtKB-KW"/>
</dbReference>
<reference evidence="2 3" key="1">
    <citation type="journal article" date="2021" name="Nat. Commun.">
        <title>Genetic determinants of endophytism in the Arabidopsis root mycobiome.</title>
        <authorList>
            <person name="Mesny F."/>
            <person name="Miyauchi S."/>
            <person name="Thiergart T."/>
            <person name="Pickel B."/>
            <person name="Atanasova L."/>
            <person name="Karlsson M."/>
            <person name="Huettel B."/>
            <person name="Barry K.W."/>
            <person name="Haridas S."/>
            <person name="Chen C."/>
            <person name="Bauer D."/>
            <person name="Andreopoulos W."/>
            <person name="Pangilinan J."/>
            <person name="LaButti K."/>
            <person name="Riley R."/>
            <person name="Lipzen A."/>
            <person name="Clum A."/>
            <person name="Drula E."/>
            <person name="Henrissat B."/>
            <person name="Kohler A."/>
            <person name="Grigoriev I.V."/>
            <person name="Martin F.M."/>
            <person name="Hacquard S."/>
        </authorList>
    </citation>
    <scope>NUCLEOTIDE SEQUENCE [LARGE SCALE GENOMIC DNA]</scope>
    <source>
        <strain evidence="2 3">MPI-CAGE-CH-0241</strain>
    </source>
</reference>
<dbReference type="Proteomes" id="UP000777438">
    <property type="component" value="Unassembled WGS sequence"/>
</dbReference>
<accession>A0A9P8VVR0</accession>
<gene>
    <name evidence="2" type="ORF">B0T10DRAFT_498477</name>
</gene>